<dbReference type="InterPro" id="IPR025051">
    <property type="entry name" value="DUF3990"/>
</dbReference>
<dbReference type="EMBL" id="PYLO01000007">
    <property type="protein sequence ID" value="PST35755.1"/>
    <property type="molecule type" value="Genomic_DNA"/>
</dbReference>
<dbReference type="Proteomes" id="UP000241048">
    <property type="component" value="Unassembled WGS sequence"/>
</dbReference>
<dbReference type="GeneID" id="79841116"/>
<gene>
    <name evidence="1" type="ORF">C7U56_14785</name>
</gene>
<evidence type="ECO:0000313" key="1">
    <source>
        <dbReference type="EMBL" id="PST35755.1"/>
    </source>
</evidence>
<protein>
    <recommendedName>
        <fullName evidence="3">DUF3990 domain-containing protein</fullName>
    </recommendedName>
</protein>
<evidence type="ECO:0008006" key="3">
    <source>
        <dbReference type="Google" id="ProtNLM"/>
    </source>
</evidence>
<dbReference type="AlphaFoldDB" id="A0A2T3FKE8"/>
<comment type="caution">
    <text evidence="1">The sequence shown here is derived from an EMBL/GenBank/DDBJ whole genome shotgun (WGS) entry which is preliminary data.</text>
</comment>
<reference evidence="1 2" key="1">
    <citation type="submission" date="2018-03" db="EMBL/GenBank/DDBJ databases">
        <title>Lachnoclostridium SNUG30386 gen.nov., sp.nov., isolated from human faeces.</title>
        <authorList>
            <person name="Seo B."/>
            <person name="Jeon K."/>
            <person name="Ko G."/>
        </authorList>
    </citation>
    <scope>NUCLEOTIDE SEQUENCE [LARGE SCALE GENOMIC DNA]</scope>
    <source>
        <strain evidence="1 2">SNUG30386</strain>
    </source>
</reference>
<dbReference type="Pfam" id="PF13151">
    <property type="entry name" value="DUF3990"/>
    <property type="match status" value="1"/>
</dbReference>
<evidence type="ECO:0000313" key="2">
    <source>
        <dbReference type="Proteomes" id="UP000241048"/>
    </source>
</evidence>
<dbReference type="RefSeq" id="WP_107001858.1">
    <property type="nucleotide sequence ID" value="NZ_DBFBUD010000171.1"/>
</dbReference>
<accession>A0A2T3FKE8</accession>
<sequence length="225" mass="26551">MRKILYHGSLEIISTPMYGQGKVYNDYGQGFYCTESLELAKEWSCAEREDGYVNQYEMDETGLLILNLMEKHYSVLHWLAILMKYRKIRLSSAVMKRGREWLLEHFLPDVDGYDVVIGYRADDSYFSFARAFVNNEISLEQLSYAMRLGKLGEQYVLKSQKAFQAIHFLSYEGVDSVEYYVKRRARDEQARNAYRKKVEEDDIDGIYMRDLIRGEVSAEDERLWD</sequence>
<organism evidence="1 2">
    <name type="scientific">Clostridium fessum</name>
    <dbReference type="NCBI Taxonomy" id="2126740"/>
    <lineage>
        <taxon>Bacteria</taxon>
        <taxon>Bacillati</taxon>
        <taxon>Bacillota</taxon>
        <taxon>Clostridia</taxon>
        <taxon>Eubacteriales</taxon>
        <taxon>Clostridiaceae</taxon>
        <taxon>Clostridium</taxon>
    </lineage>
</organism>
<proteinExistence type="predicted"/>
<name>A0A2T3FKE8_9CLOT</name>
<keyword evidence="2" id="KW-1185">Reference proteome</keyword>